<keyword evidence="1" id="KW-0732">Signal</keyword>
<evidence type="ECO:0000313" key="3">
    <source>
        <dbReference type="Proteomes" id="UP000182057"/>
    </source>
</evidence>
<organism evidence="2 3">
    <name type="scientific">Tannerella forsythia</name>
    <name type="common">Bacteroides forsythus</name>
    <dbReference type="NCBI Taxonomy" id="28112"/>
    <lineage>
        <taxon>Bacteria</taxon>
        <taxon>Pseudomonadati</taxon>
        <taxon>Bacteroidota</taxon>
        <taxon>Bacteroidia</taxon>
        <taxon>Bacteroidales</taxon>
        <taxon>Tannerellaceae</taxon>
        <taxon>Tannerella</taxon>
    </lineage>
</organism>
<proteinExistence type="predicted"/>
<dbReference type="Proteomes" id="UP000182057">
    <property type="component" value="Unassembled WGS sequence"/>
</dbReference>
<evidence type="ECO:0000256" key="1">
    <source>
        <dbReference type="SAM" id="SignalP"/>
    </source>
</evidence>
<accession>A0A1D3UHY7</accession>
<feature type="chain" id="PRO_5008922427" description="Outer membrane protein beta-barrel domain-containing protein" evidence="1">
    <location>
        <begin position="20"/>
        <end position="210"/>
    </location>
</feature>
<dbReference type="AlphaFoldDB" id="A0A1D3UHY7"/>
<name>A0A1D3UHY7_TANFO</name>
<feature type="signal peptide" evidence="1">
    <location>
        <begin position="1"/>
        <end position="19"/>
    </location>
</feature>
<reference evidence="2 3" key="1">
    <citation type="submission" date="2016-09" db="EMBL/GenBank/DDBJ databases">
        <authorList>
            <person name="Capua I."/>
            <person name="De Benedictis P."/>
            <person name="Joannis T."/>
            <person name="Lombin L.H."/>
            <person name="Cattoli G."/>
        </authorList>
    </citation>
    <scope>NUCLEOTIDE SEQUENCE [LARGE SCALE GENOMIC DNA]</scope>
    <source>
        <strain evidence="2 3">UB20</strain>
    </source>
</reference>
<dbReference type="EMBL" id="FMMM01000026">
    <property type="protein sequence ID" value="SCQ19713.1"/>
    <property type="molecule type" value="Genomic_DNA"/>
</dbReference>
<evidence type="ECO:0008006" key="4">
    <source>
        <dbReference type="Google" id="ProtNLM"/>
    </source>
</evidence>
<gene>
    <name evidence="2" type="ORF">TFUB20_00800</name>
</gene>
<evidence type="ECO:0000313" key="2">
    <source>
        <dbReference type="EMBL" id="SCQ19713.1"/>
    </source>
</evidence>
<sequence length="210" mass="24967" precursor="true">MKKLFCFVCLAVLVVGARAQDDLPDRRRSTFHPRREVSFGWGWVELSSPSWWESHDYPNWWRTPLDRYNQGRYTYDERHYTQALSLSYTQEMKRWLAVGLNVSYSGVFQNRRVSESFLIDDTYRKHCFAFYPTIRFIYFNRPVVRLYSGFGLGFGMESEREFGMREYSHRTFVTGQLTFFGVSFGRNLFGYWEIGYGTMGFLKAGAGYRF</sequence>
<protein>
    <recommendedName>
        <fullName evidence="4">Outer membrane protein beta-barrel domain-containing protein</fullName>
    </recommendedName>
</protein>